<dbReference type="InParanoid" id="W2SD64"/>
<dbReference type="eggNOG" id="ENOG502SH9J">
    <property type="taxonomic scope" value="Eukaryota"/>
</dbReference>
<dbReference type="AlphaFoldDB" id="W2SD64"/>
<proteinExistence type="predicted"/>
<evidence type="ECO:0000313" key="5">
    <source>
        <dbReference type="Proteomes" id="UP000030752"/>
    </source>
</evidence>
<name>W2SD64_CYPE1</name>
<evidence type="ECO:0000259" key="3">
    <source>
        <dbReference type="Pfam" id="PF17111"/>
    </source>
</evidence>
<reference evidence="4 5" key="1">
    <citation type="submission" date="2013-03" db="EMBL/GenBank/DDBJ databases">
        <title>The Genome Sequence of Phialophora europaea CBS 101466.</title>
        <authorList>
            <consortium name="The Broad Institute Genomics Platform"/>
            <person name="Cuomo C."/>
            <person name="de Hoog S."/>
            <person name="Gorbushina A."/>
            <person name="Walker B."/>
            <person name="Young S.K."/>
            <person name="Zeng Q."/>
            <person name="Gargeya S."/>
            <person name="Fitzgerald M."/>
            <person name="Haas B."/>
            <person name="Abouelleil A."/>
            <person name="Allen A.W."/>
            <person name="Alvarado L."/>
            <person name="Arachchi H.M."/>
            <person name="Berlin A.M."/>
            <person name="Chapman S.B."/>
            <person name="Gainer-Dewar J."/>
            <person name="Goldberg J."/>
            <person name="Griggs A."/>
            <person name="Gujja S."/>
            <person name="Hansen M."/>
            <person name="Howarth C."/>
            <person name="Imamovic A."/>
            <person name="Ireland A."/>
            <person name="Larimer J."/>
            <person name="McCowan C."/>
            <person name="Murphy C."/>
            <person name="Pearson M."/>
            <person name="Poon T.W."/>
            <person name="Priest M."/>
            <person name="Roberts A."/>
            <person name="Saif S."/>
            <person name="Shea T."/>
            <person name="Sisk P."/>
            <person name="Sykes S."/>
            <person name="Wortman J."/>
            <person name="Nusbaum C."/>
            <person name="Birren B."/>
        </authorList>
    </citation>
    <scope>NUCLEOTIDE SEQUENCE [LARGE SCALE GENOMIC DNA]</scope>
    <source>
        <strain evidence="4 5">CBS 101466</strain>
    </source>
</reference>
<feature type="compositionally biased region" description="Basic and acidic residues" evidence="2">
    <location>
        <begin position="277"/>
        <end position="287"/>
    </location>
</feature>
<dbReference type="Pfam" id="PF17111">
    <property type="entry name" value="PigL_N"/>
    <property type="match status" value="1"/>
</dbReference>
<evidence type="ECO:0000256" key="2">
    <source>
        <dbReference type="SAM" id="MobiDB-lite"/>
    </source>
</evidence>
<gene>
    <name evidence="4" type="ORF">HMPREF1541_00030</name>
</gene>
<dbReference type="HOGENOM" id="CLU_032923_1_0_1"/>
<dbReference type="VEuPathDB" id="FungiDB:HMPREF1541_00030"/>
<evidence type="ECO:0000256" key="1">
    <source>
        <dbReference type="SAM" id="Coils"/>
    </source>
</evidence>
<sequence length="411" mass="45389">MAEVVGLTAGLVGLTTFAFESSRTLWAMLDEYRNQSRNVRDLKQELEALNGVLKTLQETADHADDGLAALKLPLLRCGQACQDFTAIVTQCTTRTGKDKSSFRDWMMLRYHEKDIGGVRNLIAAYKSTIAIALANVNIHNVKVTQSLLEEYKSMIDRTMSDLEDVLRDRQPQTVAPKPLQPAGYVGQLDVAEERASLEHCLSICNRLSDQLDRIQEENFATGSQRQGNGISVAMDNPNQARFITTMRIRDCKAGLALTSSELQARLKEIDERLAKLSTDSRHNHPSEGLHNVGRTSDREEVESIRKCLAICADATDEASKGRVNVFEDVKMSDDGHQVIVATLGDLISAKRITVGSRSVQVLGQMSDESLQQSLKSAIKRNEQAAPPSLTTPVVDSKKFVVKHGVGQKLEQ</sequence>
<dbReference type="RefSeq" id="XP_008710561.1">
    <property type="nucleotide sequence ID" value="XM_008712339.1"/>
</dbReference>
<dbReference type="OrthoDB" id="5068804at2759"/>
<feature type="coiled-coil region" evidence="1">
    <location>
        <begin position="29"/>
        <end position="59"/>
    </location>
</feature>
<dbReference type="EMBL" id="KB822711">
    <property type="protein sequence ID" value="ETN45849.1"/>
    <property type="molecule type" value="Genomic_DNA"/>
</dbReference>
<keyword evidence="1" id="KW-0175">Coiled coil</keyword>
<dbReference type="Proteomes" id="UP000030752">
    <property type="component" value="Unassembled WGS sequence"/>
</dbReference>
<protein>
    <recommendedName>
        <fullName evidence="3">Azaphilone pigments biosynthesis cluster protein L N-terminal domain-containing protein</fullName>
    </recommendedName>
</protein>
<evidence type="ECO:0000313" key="4">
    <source>
        <dbReference type="EMBL" id="ETN45849.1"/>
    </source>
</evidence>
<dbReference type="GeneID" id="19967369"/>
<dbReference type="STRING" id="1220924.W2SD64"/>
<accession>W2SD64</accession>
<keyword evidence="5" id="KW-1185">Reference proteome</keyword>
<organism evidence="4 5">
    <name type="scientific">Cyphellophora europaea (strain CBS 101466)</name>
    <name type="common">Phialophora europaea</name>
    <dbReference type="NCBI Taxonomy" id="1220924"/>
    <lineage>
        <taxon>Eukaryota</taxon>
        <taxon>Fungi</taxon>
        <taxon>Dikarya</taxon>
        <taxon>Ascomycota</taxon>
        <taxon>Pezizomycotina</taxon>
        <taxon>Eurotiomycetes</taxon>
        <taxon>Chaetothyriomycetidae</taxon>
        <taxon>Chaetothyriales</taxon>
        <taxon>Cyphellophoraceae</taxon>
        <taxon>Cyphellophora</taxon>
    </lineage>
</organism>
<feature type="domain" description="Azaphilone pigments biosynthesis cluster protein L N-terminal" evidence="3">
    <location>
        <begin position="2"/>
        <end position="205"/>
    </location>
</feature>
<dbReference type="InterPro" id="IPR031348">
    <property type="entry name" value="PigL_N"/>
</dbReference>
<feature type="region of interest" description="Disordered" evidence="2">
    <location>
        <begin position="277"/>
        <end position="296"/>
    </location>
</feature>